<dbReference type="GO" id="GO:0003677">
    <property type="term" value="F:DNA binding"/>
    <property type="evidence" value="ECO:0007669"/>
    <property type="project" value="UniProtKB-KW"/>
</dbReference>
<dbReference type="Proteomes" id="UP000636579">
    <property type="component" value="Unassembled WGS sequence"/>
</dbReference>
<feature type="domain" description="HTH marR-type" evidence="2">
    <location>
        <begin position="57"/>
        <end position="193"/>
    </location>
</feature>
<dbReference type="SUPFAM" id="SSF46785">
    <property type="entry name" value="Winged helix' DNA-binding domain"/>
    <property type="match status" value="1"/>
</dbReference>
<evidence type="ECO:0000313" key="4">
    <source>
        <dbReference type="Proteomes" id="UP000636579"/>
    </source>
</evidence>
<protein>
    <submittedName>
        <fullName evidence="3">DNA-binding MarR family transcriptional regulator</fullName>
    </submittedName>
</protein>
<accession>A0ABR9J5Y5</accession>
<dbReference type="PANTHER" id="PTHR33164">
    <property type="entry name" value="TRANSCRIPTIONAL REGULATOR, MARR FAMILY"/>
    <property type="match status" value="1"/>
</dbReference>
<proteinExistence type="predicted"/>
<evidence type="ECO:0000259" key="2">
    <source>
        <dbReference type="PROSITE" id="PS50995"/>
    </source>
</evidence>
<dbReference type="PROSITE" id="PS50995">
    <property type="entry name" value="HTH_MARR_2"/>
    <property type="match status" value="1"/>
</dbReference>
<evidence type="ECO:0000313" key="3">
    <source>
        <dbReference type="EMBL" id="MBE1514412.1"/>
    </source>
</evidence>
<gene>
    <name evidence="3" type="ORF">H4W26_001167</name>
</gene>
<dbReference type="Pfam" id="PF01047">
    <property type="entry name" value="MarR"/>
    <property type="match status" value="1"/>
</dbReference>
<dbReference type="InterPro" id="IPR000835">
    <property type="entry name" value="HTH_MarR-typ"/>
</dbReference>
<comment type="caution">
    <text evidence="3">The sequence shown here is derived from an EMBL/GenBank/DDBJ whole genome shotgun (WGS) entry which is preliminary data.</text>
</comment>
<keyword evidence="4" id="KW-1185">Reference proteome</keyword>
<dbReference type="InterPro" id="IPR036388">
    <property type="entry name" value="WH-like_DNA-bd_sf"/>
</dbReference>
<organism evidence="3 4">
    <name type="scientific">Nesterenkonia halotolerans</name>
    <dbReference type="NCBI Taxonomy" id="225325"/>
    <lineage>
        <taxon>Bacteria</taxon>
        <taxon>Bacillati</taxon>
        <taxon>Actinomycetota</taxon>
        <taxon>Actinomycetes</taxon>
        <taxon>Micrococcales</taxon>
        <taxon>Micrococcaceae</taxon>
        <taxon>Nesterenkonia</taxon>
    </lineage>
</organism>
<name>A0ABR9J5Y5_9MICC</name>
<feature type="compositionally biased region" description="Low complexity" evidence="1">
    <location>
        <begin position="8"/>
        <end position="19"/>
    </location>
</feature>
<evidence type="ECO:0000256" key="1">
    <source>
        <dbReference type="SAM" id="MobiDB-lite"/>
    </source>
</evidence>
<keyword evidence="3" id="KW-0238">DNA-binding</keyword>
<dbReference type="PANTHER" id="PTHR33164:SF103">
    <property type="entry name" value="REGULATORY PROTEIN MARR"/>
    <property type="match status" value="1"/>
</dbReference>
<dbReference type="RefSeq" id="WP_192591163.1">
    <property type="nucleotide sequence ID" value="NZ_JADBEE010000001.1"/>
</dbReference>
<dbReference type="InterPro" id="IPR036390">
    <property type="entry name" value="WH_DNA-bd_sf"/>
</dbReference>
<dbReference type="SMART" id="SM00347">
    <property type="entry name" value="HTH_MARR"/>
    <property type="match status" value="1"/>
</dbReference>
<dbReference type="EMBL" id="JADBEE010000001">
    <property type="protein sequence ID" value="MBE1514412.1"/>
    <property type="molecule type" value="Genomic_DNA"/>
</dbReference>
<sequence length="200" mass="22189">MDQRESSVTTPTRVVTPATTKRDAASLGSGVEPTAAQGEPGFAGGYWYARNDESFSSIDLLNLLRQYRDAEKQMRARTRESMRMGETDLVALRFLVRERSAGRTPRQRDLAEALELTPASTSVLIDRLSKDGYIRRIPHPEDRRSVALEILGETDREVKATLSGMHARMIAETEALSDQDRAGAARFLHGLIRAVGDKDS</sequence>
<feature type="region of interest" description="Disordered" evidence="1">
    <location>
        <begin position="1"/>
        <end position="39"/>
    </location>
</feature>
<dbReference type="InterPro" id="IPR039422">
    <property type="entry name" value="MarR/SlyA-like"/>
</dbReference>
<reference evidence="3 4" key="1">
    <citation type="submission" date="2020-10" db="EMBL/GenBank/DDBJ databases">
        <title>Sequencing the genomes of 1000 actinobacteria strains.</title>
        <authorList>
            <person name="Klenk H.-P."/>
        </authorList>
    </citation>
    <scope>NUCLEOTIDE SEQUENCE [LARGE SCALE GENOMIC DNA]</scope>
    <source>
        <strain evidence="3 4">DSM 15474</strain>
    </source>
</reference>
<dbReference type="Gene3D" id="1.10.10.10">
    <property type="entry name" value="Winged helix-like DNA-binding domain superfamily/Winged helix DNA-binding domain"/>
    <property type="match status" value="1"/>
</dbReference>